<dbReference type="EMBL" id="KN737338">
    <property type="protein sequence ID" value="KIH55443.1"/>
    <property type="molecule type" value="Genomic_DNA"/>
</dbReference>
<evidence type="ECO:0000313" key="1">
    <source>
        <dbReference type="EMBL" id="KIH55443.1"/>
    </source>
</evidence>
<dbReference type="InterPro" id="IPR049084">
    <property type="entry name" value="AceES-2"/>
</dbReference>
<dbReference type="OrthoDB" id="5894326at2759"/>
<organism evidence="1 2">
    <name type="scientific">Ancylostoma duodenale</name>
    <dbReference type="NCBI Taxonomy" id="51022"/>
    <lineage>
        <taxon>Eukaryota</taxon>
        <taxon>Metazoa</taxon>
        <taxon>Ecdysozoa</taxon>
        <taxon>Nematoda</taxon>
        <taxon>Chromadorea</taxon>
        <taxon>Rhabditida</taxon>
        <taxon>Rhabditina</taxon>
        <taxon>Rhabditomorpha</taxon>
        <taxon>Strongyloidea</taxon>
        <taxon>Ancylostomatidae</taxon>
        <taxon>Ancylostomatinae</taxon>
        <taxon>Ancylostoma</taxon>
    </lineage>
</organism>
<proteinExistence type="predicted"/>
<dbReference type="Pfam" id="PF21556">
    <property type="entry name" value="AceES-2"/>
    <property type="match status" value="1"/>
</dbReference>
<protein>
    <submittedName>
        <fullName evidence="1">Uncharacterized protein</fullName>
    </submittedName>
</protein>
<name>A0A0C2CGF9_9BILA</name>
<evidence type="ECO:0000313" key="2">
    <source>
        <dbReference type="Proteomes" id="UP000054047"/>
    </source>
</evidence>
<sequence length="115" mass="13462">MFCPHPLLTQRVRTEEHFLVNHRLRHRIENLAGLLAYITVTGKTGKAYNLQYWRYYDVPKPAPPQWESLGTLVLPECELDVDTEYVLGCNGGNDCKFMRRYDIITHAELKLLEKK</sequence>
<dbReference type="Proteomes" id="UP000054047">
    <property type="component" value="Unassembled WGS sequence"/>
</dbReference>
<keyword evidence="2" id="KW-1185">Reference proteome</keyword>
<dbReference type="Gene3D" id="2.40.50.780">
    <property type="match status" value="1"/>
</dbReference>
<gene>
    <name evidence="1" type="ORF">ANCDUO_14399</name>
</gene>
<accession>A0A0C2CGF9</accession>
<dbReference type="AlphaFoldDB" id="A0A0C2CGF9"/>
<reference evidence="1 2" key="1">
    <citation type="submission" date="2013-12" db="EMBL/GenBank/DDBJ databases">
        <title>Draft genome of the parsitic nematode Ancylostoma duodenale.</title>
        <authorList>
            <person name="Mitreva M."/>
        </authorList>
    </citation>
    <scope>NUCLEOTIDE SEQUENCE [LARGE SCALE GENOMIC DNA]</scope>
    <source>
        <strain evidence="1 2">Zhejiang</strain>
    </source>
</reference>